<evidence type="ECO:0000256" key="1">
    <source>
        <dbReference type="SAM" id="Phobius"/>
    </source>
</evidence>
<sequence>MSKWGLMIFVLRNKLDEIDPGQYSYVQRVLSGEWQVKEEKKRRRGGKEIIHDVTFTLQPVNQKSHPVRGNAAQPCRFPVPIFSFSFLFLNSFLAYTYFHAAAESTYCMTLCLPSTGGLRSIFSYLILHILPSFPFNFTIAKGSAAPPRHSDTNRKSPFHLLISNGCIS</sequence>
<keyword evidence="1" id="KW-0472">Membrane</keyword>
<dbReference type="GeneID" id="37081375"/>
<keyword evidence="1" id="KW-0812">Transmembrane</keyword>
<evidence type="ECO:0000313" key="3">
    <source>
        <dbReference type="Proteomes" id="UP000248349"/>
    </source>
</evidence>
<dbReference type="Proteomes" id="UP000248349">
    <property type="component" value="Unassembled WGS sequence"/>
</dbReference>
<proteinExistence type="predicted"/>
<organism evidence="2 3">
    <name type="scientific">Aspergillus saccharolyticus JOP 1030-1</name>
    <dbReference type="NCBI Taxonomy" id="1450539"/>
    <lineage>
        <taxon>Eukaryota</taxon>
        <taxon>Fungi</taxon>
        <taxon>Dikarya</taxon>
        <taxon>Ascomycota</taxon>
        <taxon>Pezizomycotina</taxon>
        <taxon>Eurotiomycetes</taxon>
        <taxon>Eurotiomycetidae</taxon>
        <taxon>Eurotiales</taxon>
        <taxon>Aspergillaceae</taxon>
        <taxon>Aspergillus</taxon>
        <taxon>Aspergillus subgen. Circumdati</taxon>
    </lineage>
</organism>
<name>A0A319ABY3_9EURO</name>
<keyword evidence="3" id="KW-1185">Reference proteome</keyword>
<feature type="transmembrane region" description="Helical" evidence="1">
    <location>
        <begin position="118"/>
        <end position="139"/>
    </location>
</feature>
<dbReference type="RefSeq" id="XP_025430404.1">
    <property type="nucleotide sequence ID" value="XM_025580146.1"/>
</dbReference>
<gene>
    <name evidence="2" type="ORF">BP01DRAFT_82820</name>
</gene>
<protein>
    <submittedName>
        <fullName evidence="2">Uncharacterized protein</fullName>
    </submittedName>
</protein>
<evidence type="ECO:0000313" key="2">
    <source>
        <dbReference type="EMBL" id="PYH44422.1"/>
    </source>
</evidence>
<feature type="transmembrane region" description="Helical" evidence="1">
    <location>
        <begin position="77"/>
        <end position="98"/>
    </location>
</feature>
<keyword evidence="1" id="KW-1133">Transmembrane helix</keyword>
<reference evidence="2 3" key="1">
    <citation type="submission" date="2016-12" db="EMBL/GenBank/DDBJ databases">
        <title>The genomes of Aspergillus section Nigri reveals drivers in fungal speciation.</title>
        <authorList>
            <consortium name="DOE Joint Genome Institute"/>
            <person name="Vesth T.C."/>
            <person name="Nybo J."/>
            <person name="Theobald S."/>
            <person name="Brandl J."/>
            <person name="Frisvad J.C."/>
            <person name="Nielsen K.F."/>
            <person name="Lyhne E.K."/>
            <person name="Kogle M.E."/>
            <person name="Kuo A."/>
            <person name="Riley R."/>
            <person name="Clum A."/>
            <person name="Nolan M."/>
            <person name="Lipzen A."/>
            <person name="Salamov A."/>
            <person name="Henrissat B."/>
            <person name="Wiebenga A."/>
            <person name="De Vries R.P."/>
            <person name="Grigoriev I.V."/>
            <person name="Mortensen U.H."/>
            <person name="Andersen M.R."/>
            <person name="Baker S.E."/>
        </authorList>
    </citation>
    <scope>NUCLEOTIDE SEQUENCE [LARGE SCALE GENOMIC DNA]</scope>
    <source>
        <strain evidence="2 3">JOP 1030-1</strain>
    </source>
</reference>
<dbReference type="EMBL" id="KZ821237">
    <property type="protein sequence ID" value="PYH44422.1"/>
    <property type="molecule type" value="Genomic_DNA"/>
</dbReference>
<accession>A0A319ABY3</accession>
<dbReference type="AlphaFoldDB" id="A0A319ABY3"/>